<dbReference type="AlphaFoldDB" id="A0A165F1M3"/>
<accession>A0A165F1M3</accession>
<dbReference type="SUPFAM" id="SSF50370">
    <property type="entry name" value="Ricin B-like lectins"/>
    <property type="match status" value="2"/>
</dbReference>
<dbReference type="InParanoid" id="A0A165F1M3"/>
<proteinExistence type="predicted"/>
<dbReference type="Proteomes" id="UP000076871">
    <property type="component" value="Unassembled WGS sequence"/>
</dbReference>
<feature type="region of interest" description="Disordered" evidence="1">
    <location>
        <begin position="1"/>
        <end position="26"/>
    </location>
</feature>
<organism evidence="2 3">
    <name type="scientific">Laetiporus sulphureus 93-53</name>
    <dbReference type="NCBI Taxonomy" id="1314785"/>
    <lineage>
        <taxon>Eukaryota</taxon>
        <taxon>Fungi</taxon>
        <taxon>Dikarya</taxon>
        <taxon>Basidiomycota</taxon>
        <taxon>Agaricomycotina</taxon>
        <taxon>Agaricomycetes</taxon>
        <taxon>Polyporales</taxon>
        <taxon>Laetiporus</taxon>
    </lineage>
</organism>
<dbReference type="GeneID" id="63825590"/>
<name>A0A165F1M3_9APHY</name>
<dbReference type="EMBL" id="KV427616">
    <property type="protein sequence ID" value="KZT08182.1"/>
    <property type="molecule type" value="Genomic_DNA"/>
</dbReference>
<protein>
    <submittedName>
        <fullName evidence="2">Carbohydrate-binding module family 13 protein</fullName>
    </submittedName>
</protein>
<evidence type="ECO:0000256" key="1">
    <source>
        <dbReference type="SAM" id="MobiDB-lite"/>
    </source>
</evidence>
<dbReference type="RefSeq" id="XP_040765922.1">
    <property type="nucleotide sequence ID" value="XM_040908561.1"/>
</dbReference>
<reference evidence="2 3" key="1">
    <citation type="journal article" date="2016" name="Mol. Biol. Evol.">
        <title>Comparative Genomics of Early-Diverging Mushroom-Forming Fungi Provides Insights into the Origins of Lignocellulose Decay Capabilities.</title>
        <authorList>
            <person name="Nagy L.G."/>
            <person name="Riley R."/>
            <person name="Tritt A."/>
            <person name="Adam C."/>
            <person name="Daum C."/>
            <person name="Floudas D."/>
            <person name="Sun H."/>
            <person name="Yadav J.S."/>
            <person name="Pangilinan J."/>
            <person name="Larsson K.H."/>
            <person name="Matsuura K."/>
            <person name="Barry K."/>
            <person name="Labutti K."/>
            <person name="Kuo R."/>
            <person name="Ohm R.A."/>
            <person name="Bhattacharya S.S."/>
            <person name="Shirouzu T."/>
            <person name="Yoshinaga Y."/>
            <person name="Martin F.M."/>
            <person name="Grigoriev I.V."/>
            <person name="Hibbett D.S."/>
        </authorList>
    </citation>
    <scope>NUCLEOTIDE SEQUENCE [LARGE SCALE GENOMIC DNA]</scope>
    <source>
        <strain evidence="2 3">93-53</strain>
    </source>
</reference>
<dbReference type="OrthoDB" id="2131701at2759"/>
<gene>
    <name evidence="2" type="ORF">LAESUDRAFT_724194</name>
</gene>
<evidence type="ECO:0000313" key="3">
    <source>
        <dbReference type="Proteomes" id="UP000076871"/>
    </source>
</evidence>
<dbReference type="InterPro" id="IPR035992">
    <property type="entry name" value="Ricin_B-like_lectins"/>
</dbReference>
<dbReference type="Gene3D" id="2.80.10.50">
    <property type="match status" value="2"/>
</dbReference>
<evidence type="ECO:0000313" key="2">
    <source>
        <dbReference type="EMBL" id="KZT08182.1"/>
    </source>
</evidence>
<dbReference type="CDD" id="cd23422">
    <property type="entry name" value="beta-trefoil_Ricin_MPL_CNL"/>
    <property type="match status" value="1"/>
</dbReference>
<sequence>MPIASIRDTATRTNHRPSTNMSDSDKASLISASQSSLINASSSMLFLSLEQGQWTHGTYFLLNAKSGNALDLHGGDHRTMIAHSLHLGHNQQWEMLPLGKGYAIRSALKSPLGGYYLTVNAIHDRVQLITTPFPTSWDVRIDREQRNISIFWPGTNYVVALDHGEPLRGDKVQLMTRQPGEPRQSWLYLCHKSPQAKETTECDPASCSDMNKFILKNAHMGNVLDMHAGNRREVIGCSHIHLGLNQQWKVVPSGKGHAIRTVWKPSSDGPFYLNVESICDGAQVIGCHYPASWSVEFGHNTEVASVRISWPHTDLTLDLAEMKGDTKIQLRKKDPGASSQLWQYGVHNV</sequence>
<keyword evidence="3" id="KW-1185">Reference proteome</keyword>